<dbReference type="EMBL" id="AVOT02032281">
    <property type="protein sequence ID" value="MBW0526027.1"/>
    <property type="molecule type" value="Genomic_DNA"/>
</dbReference>
<dbReference type="PROSITE" id="PS50994">
    <property type="entry name" value="INTEGRASE"/>
    <property type="match status" value="1"/>
</dbReference>
<name>A0A9Q3EU24_9BASI</name>
<dbReference type="InterPro" id="IPR056924">
    <property type="entry name" value="SH3_Tf2-1"/>
</dbReference>
<reference evidence="3" key="1">
    <citation type="submission" date="2021-03" db="EMBL/GenBank/DDBJ databases">
        <title>Draft genome sequence of rust myrtle Austropuccinia psidii MF-1, a brazilian biotype.</title>
        <authorList>
            <person name="Quecine M.C."/>
            <person name="Pachon D.M.R."/>
            <person name="Bonatelli M.L."/>
            <person name="Correr F.H."/>
            <person name="Franceschini L.M."/>
            <person name="Leite T.F."/>
            <person name="Margarido G.R.A."/>
            <person name="Almeida C.A."/>
            <person name="Ferrarezi J.A."/>
            <person name="Labate C.A."/>
        </authorList>
    </citation>
    <scope>NUCLEOTIDE SEQUENCE</scope>
    <source>
        <strain evidence="3">MF-1</strain>
    </source>
</reference>
<organism evidence="3 4">
    <name type="scientific">Austropuccinia psidii MF-1</name>
    <dbReference type="NCBI Taxonomy" id="1389203"/>
    <lineage>
        <taxon>Eukaryota</taxon>
        <taxon>Fungi</taxon>
        <taxon>Dikarya</taxon>
        <taxon>Basidiomycota</taxon>
        <taxon>Pucciniomycotina</taxon>
        <taxon>Pucciniomycetes</taxon>
        <taxon>Pucciniales</taxon>
        <taxon>Sphaerophragmiaceae</taxon>
        <taxon>Austropuccinia</taxon>
    </lineage>
</organism>
<feature type="domain" description="Integrase catalytic" evidence="2">
    <location>
        <begin position="3"/>
        <end position="176"/>
    </location>
</feature>
<dbReference type="InterPro" id="IPR001584">
    <property type="entry name" value="Integrase_cat-core"/>
</dbReference>
<dbReference type="OrthoDB" id="2273864at2759"/>
<evidence type="ECO:0000313" key="3">
    <source>
        <dbReference type="EMBL" id="MBW0526027.1"/>
    </source>
</evidence>
<evidence type="ECO:0000256" key="1">
    <source>
        <dbReference type="ARBA" id="ARBA00022884"/>
    </source>
</evidence>
<dbReference type="SUPFAM" id="SSF53098">
    <property type="entry name" value="Ribonuclease H-like"/>
    <property type="match status" value="1"/>
</dbReference>
<gene>
    <name evidence="3" type="ORF">O181_065742</name>
</gene>
<dbReference type="Proteomes" id="UP000765509">
    <property type="component" value="Unassembled WGS sequence"/>
</dbReference>
<dbReference type="AlphaFoldDB" id="A0A9Q3EU24"/>
<dbReference type="Gene3D" id="3.30.420.10">
    <property type="entry name" value="Ribonuclease H-like superfamily/Ribonuclease H"/>
    <property type="match status" value="1"/>
</dbReference>
<evidence type="ECO:0000259" key="2">
    <source>
        <dbReference type="PROSITE" id="PS50994"/>
    </source>
</evidence>
<protein>
    <recommendedName>
        <fullName evidence="2">Integrase catalytic domain-containing protein</fullName>
    </recommendedName>
</protein>
<dbReference type="InterPro" id="IPR012337">
    <property type="entry name" value="RNaseH-like_sf"/>
</dbReference>
<accession>A0A9Q3EU24</accession>
<keyword evidence="4" id="KW-1185">Reference proteome</keyword>
<dbReference type="GO" id="GO:0003723">
    <property type="term" value="F:RNA binding"/>
    <property type="evidence" value="ECO:0007669"/>
    <property type="project" value="UniProtKB-KW"/>
</dbReference>
<dbReference type="InterPro" id="IPR050951">
    <property type="entry name" value="Retrovirus_Pol_polyprotein"/>
</dbReference>
<evidence type="ECO:0000313" key="4">
    <source>
        <dbReference type="Proteomes" id="UP000765509"/>
    </source>
</evidence>
<dbReference type="Pfam" id="PF24626">
    <property type="entry name" value="SH3_Tf2-1"/>
    <property type="match status" value="1"/>
</dbReference>
<sequence>MIQIQEPKTPWEIAHMYWVTALPPGGDRSYTACLVLVERYSKNPMFLPCHKDDTAMDTAIMIWNKLISHRGLFQNIISDRDPKFTSALWTNLHNLFGTKLSFSTAYHPQTDGLEERMIQTLEDMIRRFCAYGLEYKDSNGFSHYWCTLIPALELAYKTSIHSSTGKTPAMLEKGWNPRLHYDTLKKDLVDIDPTSSSLKIMLAKARHNENRCMQYSFQYAKERWDKSHEPPDFKIGDLVVVSTLNFNNKKGKKKWQDTFAGPLMIKALHGPNAVQLELTGELMNKHPAFPVSLIKPYSSSDKELFPLRKKPSLEIPSLEEGKANCKSA</sequence>
<dbReference type="PANTHER" id="PTHR37984">
    <property type="entry name" value="PROTEIN CBG26694"/>
    <property type="match status" value="1"/>
</dbReference>
<dbReference type="GO" id="GO:0015074">
    <property type="term" value="P:DNA integration"/>
    <property type="evidence" value="ECO:0007669"/>
    <property type="project" value="InterPro"/>
</dbReference>
<comment type="caution">
    <text evidence="3">The sequence shown here is derived from an EMBL/GenBank/DDBJ whole genome shotgun (WGS) entry which is preliminary data.</text>
</comment>
<keyword evidence="1" id="KW-0694">RNA-binding</keyword>
<proteinExistence type="predicted"/>
<dbReference type="GO" id="GO:0005634">
    <property type="term" value="C:nucleus"/>
    <property type="evidence" value="ECO:0007669"/>
    <property type="project" value="UniProtKB-ARBA"/>
</dbReference>
<dbReference type="PANTHER" id="PTHR37984:SF5">
    <property type="entry name" value="PROTEIN NYNRIN-LIKE"/>
    <property type="match status" value="1"/>
</dbReference>
<dbReference type="InterPro" id="IPR036397">
    <property type="entry name" value="RNaseH_sf"/>
</dbReference>